<gene>
    <name evidence="4" type="ORF">LOTGIDRAFT_236911</name>
</gene>
<dbReference type="PANTHER" id="PTHR22803">
    <property type="entry name" value="MANNOSE, PHOSPHOLIPASE, LECTIN RECEPTOR RELATED"/>
    <property type="match status" value="1"/>
</dbReference>
<keyword evidence="5" id="KW-1185">Reference proteome</keyword>
<dbReference type="HOGENOM" id="CLU_049894_10_0_1"/>
<feature type="chain" id="PRO_5004717756" description="C-type lectin domain-containing protein" evidence="2">
    <location>
        <begin position="20"/>
        <end position="150"/>
    </location>
</feature>
<dbReference type="SUPFAM" id="SSF56436">
    <property type="entry name" value="C-type lectin-like"/>
    <property type="match status" value="1"/>
</dbReference>
<keyword evidence="2" id="KW-0732">Signal</keyword>
<dbReference type="PROSITE" id="PS00615">
    <property type="entry name" value="C_TYPE_LECTIN_1"/>
    <property type="match status" value="1"/>
</dbReference>
<feature type="signal peptide" evidence="2">
    <location>
        <begin position="1"/>
        <end position="19"/>
    </location>
</feature>
<dbReference type="RefSeq" id="XP_009066365.1">
    <property type="nucleotide sequence ID" value="XM_009068117.1"/>
</dbReference>
<dbReference type="Pfam" id="PF00059">
    <property type="entry name" value="Lectin_C"/>
    <property type="match status" value="1"/>
</dbReference>
<dbReference type="InterPro" id="IPR001304">
    <property type="entry name" value="C-type_lectin-like"/>
</dbReference>
<dbReference type="Gene3D" id="3.10.100.10">
    <property type="entry name" value="Mannose-Binding Protein A, subunit A"/>
    <property type="match status" value="1"/>
</dbReference>
<sequence length="150" mass="16956">MNLLFGASIFIIFSLHVKSQILQKRFEDRTYMFFSRTATFSGMEKLCKQQNATIAPARTLAENNFLYNMRRQAGFGRFRMWIGGVRNGTGGAFVWSDGSPLTFTNWIGGEPNNAGGKENCMVMVVEKSGKKAGWRDISCEEFFHQVICVT</sequence>
<evidence type="ECO:0000256" key="1">
    <source>
        <dbReference type="ARBA" id="ARBA00023157"/>
    </source>
</evidence>
<evidence type="ECO:0000256" key="2">
    <source>
        <dbReference type="SAM" id="SignalP"/>
    </source>
</evidence>
<evidence type="ECO:0000313" key="4">
    <source>
        <dbReference type="EMBL" id="ESO82997.1"/>
    </source>
</evidence>
<evidence type="ECO:0000313" key="5">
    <source>
        <dbReference type="Proteomes" id="UP000030746"/>
    </source>
</evidence>
<keyword evidence="1" id="KW-1015">Disulfide bond</keyword>
<dbReference type="PROSITE" id="PS50041">
    <property type="entry name" value="C_TYPE_LECTIN_2"/>
    <property type="match status" value="1"/>
</dbReference>
<organism evidence="4 5">
    <name type="scientific">Lottia gigantea</name>
    <name type="common">Giant owl limpet</name>
    <dbReference type="NCBI Taxonomy" id="225164"/>
    <lineage>
        <taxon>Eukaryota</taxon>
        <taxon>Metazoa</taxon>
        <taxon>Spiralia</taxon>
        <taxon>Lophotrochozoa</taxon>
        <taxon>Mollusca</taxon>
        <taxon>Gastropoda</taxon>
        <taxon>Patellogastropoda</taxon>
        <taxon>Lottioidea</taxon>
        <taxon>Lottiidae</taxon>
        <taxon>Lottia</taxon>
    </lineage>
</organism>
<dbReference type="Proteomes" id="UP000030746">
    <property type="component" value="Unassembled WGS sequence"/>
</dbReference>
<dbReference type="AlphaFoldDB" id="V3ZFV0"/>
<dbReference type="GeneID" id="20250287"/>
<dbReference type="InterPro" id="IPR016186">
    <property type="entry name" value="C-type_lectin-like/link_sf"/>
</dbReference>
<accession>V3ZFV0</accession>
<dbReference type="KEGG" id="lgi:LOTGIDRAFT_236911"/>
<dbReference type="EMBL" id="KB203827">
    <property type="protein sequence ID" value="ESO82997.1"/>
    <property type="molecule type" value="Genomic_DNA"/>
</dbReference>
<dbReference type="CTD" id="20250287"/>
<dbReference type="OMA" id="RCWNDLP"/>
<name>V3ZFV0_LOTGI</name>
<evidence type="ECO:0000259" key="3">
    <source>
        <dbReference type="PROSITE" id="PS50041"/>
    </source>
</evidence>
<feature type="domain" description="C-type lectin" evidence="3">
    <location>
        <begin position="26"/>
        <end position="141"/>
    </location>
</feature>
<feature type="non-terminal residue" evidence="4">
    <location>
        <position position="150"/>
    </location>
</feature>
<dbReference type="CDD" id="cd00037">
    <property type="entry name" value="CLECT"/>
    <property type="match status" value="1"/>
</dbReference>
<dbReference type="InterPro" id="IPR016187">
    <property type="entry name" value="CTDL_fold"/>
</dbReference>
<dbReference type="SMART" id="SM00034">
    <property type="entry name" value="CLECT"/>
    <property type="match status" value="1"/>
</dbReference>
<dbReference type="InterPro" id="IPR050111">
    <property type="entry name" value="C-type_lectin/snaclec_domain"/>
</dbReference>
<dbReference type="OrthoDB" id="6153286at2759"/>
<proteinExistence type="predicted"/>
<reference evidence="4 5" key="1">
    <citation type="journal article" date="2013" name="Nature">
        <title>Insights into bilaterian evolution from three spiralian genomes.</title>
        <authorList>
            <person name="Simakov O."/>
            <person name="Marletaz F."/>
            <person name="Cho S.J."/>
            <person name="Edsinger-Gonzales E."/>
            <person name="Havlak P."/>
            <person name="Hellsten U."/>
            <person name="Kuo D.H."/>
            <person name="Larsson T."/>
            <person name="Lv J."/>
            <person name="Arendt D."/>
            <person name="Savage R."/>
            <person name="Osoegawa K."/>
            <person name="de Jong P."/>
            <person name="Grimwood J."/>
            <person name="Chapman J.A."/>
            <person name="Shapiro H."/>
            <person name="Aerts A."/>
            <person name="Otillar R.P."/>
            <person name="Terry A.Y."/>
            <person name="Boore J.L."/>
            <person name="Grigoriev I.V."/>
            <person name="Lindberg D.R."/>
            <person name="Seaver E.C."/>
            <person name="Weisblat D.A."/>
            <person name="Putnam N.H."/>
            <person name="Rokhsar D.S."/>
        </authorList>
    </citation>
    <scope>NUCLEOTIDE SEQUENCE [LARGE SCALE GENOMIC DNA]</scope>
</reference>
<dbReference type="InterPro" id="IPR018378">
    <property type="entry name" value="C-type_lectin_CS"/>
</dbReference>
<protein>
    <recommendedName>
        <fullName evidence="3">C-type lectin domain-containing protein</fullName>
    </recommendedName>
</protein>